<evidence type="ECO:0000256" key="1">
    <source>
        <dbReference type="ARBA" id="ARBA00004123"/>
    </source>
</evidence>
<dbReference type="GO" id="GO:0006364">
    <property type="term" value="P:rRNA processing"/>
    <property type="evidence" value="ECO:0007669"/>
    <property type="project" value="UniProtKB-KW"/>
</dbReference>
<keyword evidence="4" id="KW-0963">Cytoplasm</keyword>
<evidence type="ECO:0000256" key="3">
    <source>
        <dbReference type="ARBA" id="ARBA00006678"/>
    </source>
</evidence>
<reference evidence="11" key="1">
    <citation type="journal article" date="2020" name="Stud. Mycol.">
        <title>101 Dothideomycetes genomes: a test case for predicting lifestyles and emergence of pathogens.</title>
        <authorList>
            <person name="Haridas S."/>
            <person name="Albert R."/>
            <person name="Binder M."/>
            <person name="Bloem J."/>
            <person name="Labutti K."/>
            <person name="Salamov A."/>
            <person name="Andreopoulos B."/>
            <person name="Baker S."/>
            <person name="Barry K."/>
            <person name="Bills G."/>
            <person name="Bluhm B."/>
            <person name="Cannon C."/>
            <person name="Castanera R."/>
            <person name="Culley D."/>
            <person name="Daum C."/>
            <person name="Ezra D."/>
            <person name="Gonzalez J."/>
            <person name="Henrissat B."/>
            <person name="Kuo A."/>
            <person name="Liang C."/>
            <person name="Lipzen A."/>
            <person name="Lutzoni F."/>
            <person name="Magnuson J."/>
            <person name="Mondo S."/>
            <person name="Nolan M."/>
            <person name="Ohm R."/>
            <person name="Pangilinan J."/>
            <person name="Park H.-J."/>
            <person name="Ramirez L."/>
            <person name="Alfaro M."/>
            <person name="Sun H."/>
            <person name="Tritt A."/>
            <person name="Yoshinaga Y."/>
            <person name="Zwiers L.-H."/>
            <person name="Turgeon B."/>
            <person name="Goodwin S."/>
            <person name="Spatafora J."/>
            <person name="Crous P."/>
            <person name="Grigoriev I."/>
        </authorList>
    </citation>
    <scope>NUCLEOTIDE SEQUENCE</scope>
    <source>
        <strain evidence="11">Tuck. ex Michener</strain>
    </source>
</reference>
<dbReference type="GO" id="GO:0000177">
    <property type="term" value="C:cytoplasmic exosome (RNase complex)"/>
    <property type="evidence" value="ECO:0007669"/>
    <property type="project" value="TreeGrafter"/>
</dbReference>
<dbReference type="AlphaFoldDB" id="A0A6A6GXS2"/>
<keyword evidence="8" id="KW-0539">Nucleus</keyword>
<dbReference type="PANTHER" id="PTHR11953">
    <property type="entry name" value="EXOSOME COMPLEX COMPONENT"/>
    <property type="match status" value="1"/>
</dbReference>
<organism evidence="11 12">
    <name type="scientific">Viridothelium virens</name>
    <name type="common">Speckled blister lichen</name>
    <name type="synonym">Trypethelium virens</name>
    <dbReference type="NCBI Taxonomy" id="1048519"/>
    <lineage>
        <taxon>Eukaryota</taxon>
        <taxon>Fungi</taxon>
        <taxon>Dikarya</taxon>
        <taxon>Ascomycota</taxon>
        <taxon>Pezizomycotina</taxon>
        <taxon>Dothideomycetes</taxon>
        <taxon>Dothideomycetes incertae sedis</taxon>
        <taxon>Trypetheliales</taxon>
        <taxon>Trypetheliaceae</taxon>
        <taxon>Viridothelium</taxon>
    </lineage>
</organism>
<gene>
    <name evidence="11" type="ORF">EV356DRAFT_454444</name>
</gene>
<evidence type="ECO:0000256" key="8">
    <source>
        <dbReference type="ARBA" id="ARBA00023242"/>
    </source>
</evidence>
<dbReference type="CDD" id="cd11371">
    <property type="entry name" value="RNase_PH_MTR3"/>
    <property type="match status" value="1"/>
</dbReference>
<dbReference type="PANTHER" id="PTHR11953:SF2">
    <property type="entry name" value="EXOSOME COMPLEX COMPONENT MTR3"/>
    <property type="match status" value="1"/>
</dbReference>
<dbReference type="GO" id="GO:0071051">
    <property type="term" value="P:poly(A)-dependent snoRNA 3'-end processing"/>
    <property type="evidence" value="ECO:0007669"/>
    <property type="project" value="TreeGrafter"/>
</dbReference>
<dbReference type="OrthoDB" id="2504340at2759"/>
<name>A0A6A6GXS2_VIRVR</name>
<evidence type="ECO:0000313" key="11">
    <source>
        <dbReference type="EMBL" id="KAF2230143.1"/>
    </source>
</evidence>
<comment type="subcellular location">
    <subcellularLocation>
        <location evidence="2">Cytoplasm</location>
    </subcellularLocation>
    <subcellularLocation>
        <location evidence="1">Nucleus</location>
    </subcellularLocation>
</comment>
<keyword evidence="12" id="KW-1185">Reference proteome</keyword>
<evidence type="ECO:0000256" key="7">
    <source>
        <dbReference type="ARBA" id="ARBA00022884"/>
    </source>
</evidence>
<dbReference type="InterPro" id="IPR050080">
    <property type="entry name" value="RNase_PH"/>
</dbReference>
<protein>
    <recommendedName>
        <fullName evidence="10">Exoribonuclease phosphorolytic domain-containing protein</fullName>
    </recommendedName>
</protein>
<feature type="region of interest" description="Disordered" evidence="9">
    <location>
        <begin position="321"/>
        <end position="341"/>
    </location>
</feature>
<dbReference type="SUPFAM" id="SSF55666">
    <property type="entry name" value="Ribonuclease PH domain 2-like"/>
    <property type="match status" value="1"/>
</dbReference>
<keyword evidence="6" id="KW-0271">Exosome</keyword>
<sequence>MTDRRRTNPPNGGTAPPIFLSSLSTADSLQSKRPSRTRRPDEIRKIFLKTGLNPSATGSAYLELPLPTPPPLPSSTFLPASSSLKLTCSIHGPHPLPRSQPYSPHLQLSTHIKFAPFASRVRRGYVRDAQERDLAAHLDTALRGVVIGERWPKSGVDVCVTVLEGEEDAWWGGSNVLQGDNSGVRGEGADGGGNWGAMTVLAGCVTVASAAMVDAGIDCVDLVSGGVAAVVEDSTAWNEGNGKGMVLDPSPPEHERVVAAAMVAYLQSRDEITELWVKGDAGIDIEDLINGAVHAASGSRTVLAEELREAGERKFGEVAKSGSEKVLGTRPGVSNDVDMTG</sequence>
<dbReference type="Pfam" id="PF01138">
    <property type="entry name" value="RNase_PH"/>
    <property type="match status" value="1"/>
</dbReference>
<dbReference type="InterPro" id="IPR001247">
    <property type="entry name" value="ExoRNase_PH_dom1"/>
</dbReference>
<dbReference type="GO" id="GO:0016075">
    <property type="term" value="P:rRNA catabolic process"/>
    <property type="evidence" value="ECO:0007669"/>
    <property type="project" value="TreeGrafter"/>
</dbReference>
<evidence type="ECO:0000256" key="6">
    <source>
        <dbReference type="ARBA" id="ARBA00022835"/>
    </source>
</evidence>
<feature type="region of interest" description="Disordered" evidence="9">
    <location>
        <begin position="1"/>
        <end position="41"/>
    </location>
</feature>
<dbReference type="InterPro" id="IPR036345">
    <property type="entry name" value="ExoRNase_PH_dom2_sf"/>
</dbReference>
<evidence type="ECO:0000256" key="2">
    <source>
        <dbReference type="ARBA" id="ARBA00004496"/>
    </source>
</evidence>
<dbReference type="EMBL" id="ML991846">
    <property type="protein sequence ID" value="KAF2230143.1"/>
    <property type="molecule type" value="Genomic_DNA"/>
</dbReference>
<evidence type="ECO:0000313" key="12">
    <source>
        <dbReference type="Proteomes" id="UP000800092"/>
    </source>
</evidence>
<keyword evidence="7" id="KW-0694">RNA-binding</keyword>
<evidence type="ECO:0000256" key="4">
    <source>
        <dbReference type="ARBA" id="ARBA00022490"/>
    </source>
</evidence>
<feature type="compositionally biased region" description="Polar residues" evidence="9">
    <location>
        <begin position="21"/>
        <end position="32"/>
    </location>
</feature>
<evidence type="ECO:0000259" key="10">
    <source>
        <dbReference type="Pfam" id="PF01138"/>
    </source>
</evidence>
<dbReference type="GO" id="GO:0034475">
    <property type="term" value="P:U4 snRNA 3'-end processing"/>
    <property type="evidence" value="ECO:0007669"/>
    <property type="project" value="TreeGrafter"/>
</dbReference>
<dbReference type="GO" id="GO:0003723">
    <property type="term" value="F:RNA binding"/>
    <property type="evidence" value="ECO:0007669"/>
    <property type="project" value="UniProtKB-KW"/>
</dbReference>
<dbReference type="GO" id="GO:0000176">
    <property type="term" value="C:nuclear exosome (RNase complex)"/>
    <property type="evidence" value="ECO:0007669"/>
    <property type="project" value="TreeGrafter"/>
</dbReference>
<feature type="domain" description="Exoribonuclease phosphorolytic" evidence="10">
    <location>
        <begin position="42"/>
        <end position="217"/>
    </location>
</feature>
<proteinExistence type="inferred from homology"/>
<dbReference type="Proteomes" id="UP000800092">
    <property type="component" value="Unassembled WGS sequence"/>
</dbReference>
<dbReference type="GO" id="GO:0005730">
    <property type="term" value="C:nucleolus"/>
    <property type="evidence" value="ECO:0007669"/>
    <property type="project" value="TreeGrafter"/>
</dbReference>
<comment type="similarity">
    <text evidence="3">Belongs to the RNase PH family.</text>
</comment>
<dbReference type="InterPro" id="IPR020568">
    <property type="entry name" value="Ribosomal_Su5_D2-typ_SF"/>
</dbReference>
<dbReference type="InterPro" id="IPR027408">
    <property type="entry name" value="PNPase/RNase_PH_dom_sf"/>
</dbReference>
<evidence type="ECO:0000256" key="5">
    <source>
        <dbReference type="ARBA" id="ARBA00022552"/>
    </source>
</evidence>
<dbReference type="Gene3D" id="3.30.230.70">
    <property type="entry name" value="GHMP Kinase, N-terminal domain"/>
    <property type="match status" value="1"/>
</dbReference>
<dbReference type="GO" id="GO:0071028">
    <property type="term" value="P:nuclear mRNA surveillance"/>
    <property type="evidence" value="ECO:0007669"/>
    <property type="project" value="TreeGrafter"/>
</dbReference>
<keyword evidence="5" id="KW-0698">rRNA processing</keyword>
<accession>A0A6A6GXS2</accession>
<evidence type="ECO:0000256" key="9">
    <source>
        <dbReference type="SAM" id="MobiDB-lite"/>
    </source>
</evidence>
<dbReference type="SUPFAM" id="SSF54211">
    <property type="entry name" value="Ribosomal protein S5 domain 2-like"/>
    <property type="match status" value="1"/>
</dbReference>